<dbReference type="PROSITE" id="PS51257">
    <property type="entry name" value="PROKAR_LIPOPROTEIN"/>
    <property type="match status" value="1"/>
</dbReference>
<evidence type="ECO:0000313" key="3">
    <source>
        <dbReference type="Proteomes" id="UP000198122"/>
    </source>
</evidence>
<evidence type="ECO:0000313" key="2">
    <source>
        <dbReference type="EMBL" id="SNC62287.1"/>
    </source>
</evidence>
<protein>
    <submittedName>
        <fullName evidence="2">Uncharacterized protein</fullName>
    </submittedName>
</protein>
<reference evidence="2 3" key="1">
    <citation type="submission" date="2017-06" db="EMBL/GenBank/DDBJ databases">
        <authorList>
            <person name="Kim H.J."/>
            <person name="Triplett B.A."/>
        </authorList>
    </citation>
    <scope>NUCLEOTIDE SEQUENCE [LARGE SCALE GENOMIC DNA]</scope>
    <source>
        <strain evidence="2 3">DSM 22179</strain>
    </source>
</reference>
<feature type="compositionally biased region" description="Low complexity" evidence="1">
    <location>
        <begin position="31"/>
        <end position="52"/>
    </location>
</feature>
<dbReference type="EMBL" id="FYEZ01000001">
    <property type="protein sequence ID" value="SNC62287.1"/>
    <property type="molecule type" value="Genomic_DNA"/>
</dbReference>
<proteinExistence type="predicted"/>
<gene>
    <name evidence="2" type="ORF">SAMN05445756_0661</name>
</gene>
<dbReference type="OrthoDB" id="9944211at2"/>
<name>A0A212T899_9MICO</name>
<dbReference type="Proteomes" id="UP000198122">
    <property type="component" value="Unassembled WGS sequence"/>
</dbReference>
<organism evidence="2 3">
    <name type="scientific">Kytococcus aerolatus</name>
    <dbReference type="NCBI Taxonomy" id="592308"/>
    <lineage>
        <taxon>Bacteria</taxon>
        <taxon>Bacillati</taxon>
        <taxon>Actinomycetota</taxon>
        <taxon>Actinomycetes</taxon>
        <taxon>Micrococcales</taxon>
        <taxon>Kytococcaceae</taxon>
        <taxon>Kytococcus</taxon>
    </lineage>
</organism>
<feature type="region of interest" description="Disordered" evidence="1">
    <location>
        <begin position="120"/>
        <end position="145"/>
    </location>
</feature>
<sequence length="187" mass="19617">MVNRPALRGLAISVLVSGGLLVGCNNSEGPDSQSPTSPSDATSSSSQKASESTETRCWPATEGEDLCGVMTSVEGRRGDAEAVDLKGALTVEVTPDPAGDGYSLLATADGCQLWTTPLTGTAPRWTPHPDRRTDSAMGCDSPTDQPDWVMAMLDKPFTVQVADTEVVFQGEEAEITFTQPKNATPKG</sequence>
<keyword evidence="3" id="KW-1185">Reference proteome</keyword>
<evidence type="ECO:0000256" key="1">
    <source>
        <dbReference type="SAM" id="MobiDB-lite"/>
    </source>
</evidence>
<dbReference type="AlphaFoldDB" id="A0A212T899"/>
<feature type="region of interest" description="Disordered" evidence="1">
    <location>
        <begin position="25"/>
        <end position="60"/>
    </location>
</feature>
<accession>A0A212T899</accession>
<dbReference type="RefSeq" id="WP_143469467.1">
    <property type="nucleotide sequence ID" value="NZ_FYEZ01000001.1"/>
</dbReference>